<dbReference type="InterPro" id="IPR011679">
    <property type="entry name" value="ERp29_C"/>
</dbReference>
<evidence type="ECO:0000256" key="1">
    <source>
        <dbReference type="ARBA" id="ARBA00001182"/>
    </source>
</evidence>
<dbReference type="CDD" id="cd00238">
    <property type="entry name" value="ERp29c"/>
    <property type="match status" value="1"/>
</dbReference>
<evidence type="ECO:0000313" key="13">
    <source>
        <dbReference type="Proteomes" id="UP000799424"/>
    </source>
</evidence>
<feature type="signal peptide" evidence="10">
    <location>
        <begin position="1"/>
        <end position="22"/>
    </location>
</feature>
<evidence type="ECO:0000256" key="7">
    <source>
        <dbReference type="ARBA" id="ARBA00023235"/>
    </source>
</evidence>
<evidence type="ECO:0000259" key="11">
    <source>
        <dbReference type="PROSITE" id="PS51352"/>
    </source>
</evidence>
<comment type="catalytic activity">
    <reaction evidence="1">
        <text>Catalyzes the rearrangement of -S-S- bonds in proteins.</text>
        <dbReference type="EC" id="5.3.4.1"/>
    </reaction>
</comment>
<comment type="similarity">
    <text evidence="2 9">Belongs to the protein disulfide isomerase family.</text>
</comment>
<keyword evidence="8" id="KW-0676">Redox-active center</keyword>
<feature type="domain" description="Thioredoxin" evidence="11">
    <location>
        <begin position="8"/>
        <end position="131"/>
    </location>
</feature>
<dbReference type="Pfam" id="PF00085">
    <property type="entry name" value="Thioredoxin"/>
    <property type="match status" value="2"/>
</dbReference>
<organism evidence="12 13">
    <name type="scientific">Ophiobolus disseminans</name>
    <dbReference type="NCBI Taxonomy" id="1469910"/>
    <lineage>
        <taxon>Eukaryota</taxon>
        <taxon>Fungi</taxon>
        <taxon>Dikarya</taxon>
        <taxon>Ascomycota</taxon>
        <taxon>Pezizomycotina</taxon>
        <taxon>Dothideomycetes</taxon>
        <taxon>Pleosporomycetidae</taxon>
        <taxon>Pleosporales</taxon>
        <taxon>Pleosporineae</taxon>
        <taxon>Phaeosphaeriaceae</taxon>
        <taxon>Ophiobolus</taxon>
    </lineage>
</organism>
<proteinExistence type="inferred from homology"/>
<keyword evidence="6" id="KW-1015">Disulfide bond</keyword>
<dbReference type="GO" id="GO:0006457">
    <property type="term" value="P:protein folding"/>
    <property type="evidence" value="ECO:0007669"/>
    <property type="project" value="TreeGrafter"/>
</dbReference>
<evidence type="ECO:0000256" key="6">
    <source>
        <dbReference type="ARBA" id="ARBA00023157"/>
    </source>
</evidence>
<feature type="chain" id="PRO_5025466561" description="protein disulfide-isomerase" evidence="10">
    <location>
        <begin position="23"/>
        <end position="361"/>
    </location>
</feature>
<evidence type="ECO:0000256" key="3">
    <source>
        <dbReference type="ARBA" id="ARBA00012723"/>
    </source>
</evidence>
<dbReference type="InterPro" id="IPR051063">
    <property type="entry name" value="PDI"/>
</dbReference>
<dbReference type="EC" id="5.3.4.1" evidence="3"/>
<dbReference type="FunFam" id="3.40.30.10:FF:000032">
    <property type="entry name" value="Protein disulfide-isomerase A6 homolog"/>
    <property type="match status" value="1"/>
</dbReference>
<keyword evidence="5" id="KW-0677">Repeat</keyword>
<dbReference type="InterPro" id="IPR013766">
    <property type="entry name" value="Thioredoxin_domain"/>
</dbReference>
<evidence type="ECO:0000256" key="5">
    <source>
        <dbReference type="ARBA" id="ARBA00022737"/>
    </source>
</evidence>
<evidence type="ECO:0000256" key="4">
    <source>
        <dbReference type="ARBA" id="ARBA00022729"/>
    </source>
</evidence>
<name>A0A6A6ZZJ1_9PLEO</name>
<keyword evidence="7 12" id="KW-0413">Isomerase</keyword>
<keyword evidence="13" id="KW-1185">Reference proteome</keyword>
<dbReference type="PANTHER" id="PTHR45672">
    <property type="entry name" value="PROTEIN DISULFIDE-ISOMERASE C17H9.14C-RELATED"/>
    <property type="match status" value="1"/>
</dbReference>
<dbReference type="PRINTS" id="PR00421">
    <property type="entry name" value="THIOREDOXIN"/>
</dbReference>
<dbReference type="Gene3D" id="3.40.30.10">
    <property type="entry name" value="Glutaredoxin"/>
    <property type="match status" value="2"/>
</dbReference>
<dbReference type="NCBIfam" id="TIGR01126">
    <property type="entry name" value="pdi_dom"/>
    <property type="match status" value="2"/>
</dbReference>
<protein>
    <recommendedName>
        <fullName evidence="3">protein disulfide-isomerase</fullName>
        <ecNumber evidence="3">5.3.4.1</ecNumber>
    </recommendedName>
</protein>
<evidence type="ECO:0000256" key="8">
    <source>
        <dbReference type="ARBA" id="ARBA00023284"/>
    </source>
</evidence>
<dbReference type="InterPro" id="IPR017937">
    <property type="entry name" value="Thioredoxin_CS"/>
</dbReference>
<gene>
    <name evidence="12" type="ORF">CC86DRAFT_351916</name>
</gene>
<dbReference type="PROSITE" id="PS00194">
    <property type="entry name" value="THIOREDOXIN_1"/>
    <property type="match status" value="2"/>
</dbReference>
<reference evidence="12" key="1">
    <citation type="journal article" date="2020" name="Stud. Mycol.">
        <title>101 Dothideomycetes genomes: a test case for predicting lifestyles and emergence of pathogens.</title>
        <authorList>
            <person name="Haridas S."/>
            <person name="Albert R."/>
            <person name="Binder M."/>
            <person name="Bloem J."/>
            <person name="Labutti K."/>
            <person name="Salamov A."/>
            <person name="Andreopoulos B."/>
            <person name="Baker S."/>
            <person name="Barry K."/>
            <person name="Bills G."/>
            <person name="Bluhm B."/>
            <person name="Cannon C."/>
            <person name="Castanera R."/>
            <person name="Culley D."/>
            <person name="Daum C."/>
            <person name="Ezra D."/>
            <person name="Gonzalez J."/>
            <person name="Henrissat B."/>
            <person name="Kuo A."/>
            <person name="Liang C."/>
            <person name="Lipzen A."/>
            <person name="Lutzoni F."/>
            <person name="Magnuson J."/>
            <person name="Mondo S."/>
            <person name="Nolan M."/>
            <person name="Ohm R."/>
            <person name="Pangilinan J."/>
            <person name="Park H.-J."/>
            <person name="Ramirez L."/>
            <person name="Alfaro M."/>
            <person name="Sun H."/>
            <person name="Tritt A."/>
            <person name="Yoshinaga Y."/>
            <person name="Zwiers L.-H."/>
            <person name="Turgeon B."/>
            <person name="Goodwin S."/>
            <person name="Spatafora J."/>
            <person name="Crous P."/>
            <person name="Grigoriev I."/>
        </authorList>
    </citation>
    <scope>NUCLEOTIDE SEQUENCE</scope>
    <source>
        <strain evidence="12">CBS 113818</strain>
    </source>
</reference>
<dbReference type="PROSITE" id="PS51352">
    <property type="entry name" value="THIOREDOXIN_2"/>
    <property type="match status" value="2"/>
</dbReference>
<keyword evidence="4 10" id="KW-0732">Signal</keyword>
<dbReference type="InterPro" id="IPR036356">
    <property type="entry name" value="ERp29_C_sf"/>
</dbReference>
<dbReference type="PANTHER" id="PTHR45672:SF11">
    <property type="entry name" value="PROTEIN DISULFIDE-ISOMERASE C17H9.14C"/>
    <property type="match status" value="1"/>
</dbReference>
<dbReference type="SUPFAM" id="SSF52833">
    <property type="entry name" value="Thioredoxin-like"/>
    <property type="match status" value="2"/>
</dbReference>
<dbReference type="OrthoDB" id="10264505at2759"/>
<dbReference type="AlphaFoldDB" id="A0A6A6ZZJ1"/>
<dbReference type="InterPro" id="IPR005788">
    <property type="entry name" value="PDI_thioredoxin-like_dom"/>
</dbReference>
<dbReference type="CDD" id="cd02998">
    <property type="entry name" value="PDI_a_ERp38"/>
    <property type="match status" value="2"/>
</dbReference>
<dbReference type="EMBL" id="MU006227">
    <property type="protein sequence ID" value="KAF2825857.1"/>
    <property type="molecule type" value="Genomic_DNA"/>
</dbReference>
<dbReference type="GO" id="GO:0003756">
    <property type="term" value="F:protein disulfide isomerase activity"/>
    <property type="evidence" value="ECO:0007669"/>
    <property type="project" value="UniProtKB-EC"/>
</dbReference>
<dbReference type="InterPro" id="IPR036249">
    <property type="entry name" value="Thioredoxin-like_sf"/>
</dbReference>
<feature type="domain" description="Thioredoxin" evidence="11">
    <location>
        <begin position="134"/>
        <end position="252"/>
    </location>
</feature>
<dbReference type="Proteomes" id="UP000799424">
    <property type="component" value="Unassembled WGS sequence"/>
</dbReference>
<evidence type="ECO:0000256" key="10">
    <source>
        <dbReference type="SAM" id="SignalP"/>
    </source>
</evidence>
<dbReference type="GO" id="GO:0005783">
    <property type="term" value="C:endoplasmic reticulum"/>
    <property type="evidence" value="ECO:0007669"/>
    <property type="project" value="InterPro"/>
</dbReference>
<accession>A0A6A6ZZJ1</accession>
<sequence>MLFKNLLPAAIALLPALIAADAVIDLTPTNFGDIVLKSGKPALVEFFAPWCGHCKNLAPVYEELATVFQYASDKVTVAKVDADEHKSLGKDYGVSGFPTLKWFDGKSNKPTDYSGGRDLESLTKFITEKTSLKPKVKGKLPSQVVMLNDQSFKQKVGKDQDVLVAFTAPWCGHCKSLAPIWETLANDFATEPTVLIAKVDAEAENAKALATEQGVQSYPTIKYFKKGSTEALPYEGARAEQDFIDFLNANAGTHRAVGGGLDATGGTIEAFNTIIEKFQGAYGDGAEEAKKLAGTLQDKYAQYYAKVFEKAGKNPGYAEKELKRLQGLIGKGSLAQEKVDDLISRSNILRKFLGREEKSEL</sequence>
<evidence type="ECO:0000313" key="12">
    <source>
        <dbReference type="EMBL" id="KAF2825857.1"/>
    </source>
</evidence>
<evidence type="ECO:0000256" key="2">
    <source>
        <dbReference type="ARBA" id="ARBA00006347"/>
    </source>
</evidence>
<evidence type="ECO:0000256" key="9">
    <source>
        <dbReference type="RuleBase" id="RU004208"/>
    </source>
</evidence>
<dbReference type="Pfam" id="PF07749">
    <property type="entry name" value="ERp29"/>
    <property type="match status" value="1"/>
</dbReference>
<dbReference type="SUPFAM" id="SSF47933">
    <property type="entry name" value="ERP29 C domain-like"/>
    <property type="match status" value="1"/>
</dbReference>
<dbReference type="Gene3D" id="1.20.1150.12">
    <property type="entry name" value="Endoplasmic reticulum resident protein 29, C-terminal domain"/>
    <property type="match status" value="1"/>
</dbReference>